<dbReference type="AlphaFoldDB" id="A0A9W9I8L4"/>
<accession>A0A9W9I8L4</accession>
<dbReference type="EMBL" id="JAPQKN010000003">
    <property type="protein sequence ID" value="KAJ5166952.1"/>
    <property type="molecule type" value="Genomic_DNA"/>
</dbReference>
<gene>
    <name evidence="1" type="ORF">N7482_005733</name>
</gene>
<dbReference type="RefSeq" id="XP_056543413.1">
    <property type="nucleotide sequence ID" value="XM_056687858.1"/>
</dbReference>
<proteinExistence type="predicted"/>
<reference evidence="1" key="2">
    <citation type="journal article" date="2023" name="IMA Fungus">
        <title>Comparative genomic study of the Penicillium genus elucidates a diverse pangenome and 15 lateral gene transfer events.</title>
        <authorList>
            <person name="Petersen C."/>
            <person name="Sorensen T."/>
            <person name="Nielsen M.R."/>
            <person name="Sondergaard T.E."/>
            <person name="Sorensen J.L."/>
            <person name="Fitzpatrick D.A."/>
            <person name="Frisvad J.C."/>
            <person name="Nielsen K.L."/>
        </authorList>
    </citation>
    <scope>NUCLEOTIDE SEQUENCE</scope>
    <source>
        <strain evidence="1">IBT 26290</strain>
    </source>
</reference>
<reference evidence="1" key="1">
    <citation type="submission" date="2022-11" db="EMBL/GenBank/DDBJ databases">
        <authorList>
            <person name="Petersen C."/>
        </authorList>
    </citation>
    <scope>NUCLEOTIDE SEQUENCE</scope>
    <source>
        <strain evidence="1">IBT 26290</strain>
    </source>
</reference>
<name>A0A9W9I8L4_9EURO</name>
<protein>
    <submittedName>
        <fullName evidence="1">Uncharacterized protein</fullName>
    </submittedName>
</protein>
<organism evidence="1 2">
    <name type="scientific">Penicillium canariense</name>
    <dbReference type="NCBI Taxonomy" id="189055"/>
    <lineage>
        <taxon>Eukaryota</taxon>
        <taxon>Fungi</taxon>
        <taxon>Dikarya</taxon>
        <taxon>Ascomycota</taxon>
        <taxon>Pezizomycotina</taxon>
        <taxon>Eurotiomycetes</taxon>
        <taxon>Eurotiomycetidae</taxon>
        <taxon>Eurotiales</taxon>
        <taxon>Aspergillaceae</taxon>
        <taxon>Penicillium</taxon>
    </lineage>
</organism>
<keyword evidence="2" id="KW-1185">Reference proteome</keyword>
<sequence>MSHASECRSWLGDSWEGRAESTCAAIAGESRAHVLGYHSGRRGGRRWACGGEGAAHSVRSRTLGVGASNSKQLWNGKAPADKLGGPPTWGEQRQQMRVVPWGTSWGPPPITGHHCGSWVQSTRHPVVYCWDGNMRRPSRPSHPDLPYNHAGTALLSSNFPSLPCPLWLLPLP</sequence>
<dbReference type="Proteomes" id="UP001149163">
    <property type="component" value="Unassembled WGS sequence"/>
</dbReference>
<evidence type="ECO:0000313" key="1">
    <source>
        <dbReference type="EMBL" id="KAJ5166952.1"/>
    </source>
</evidence>
<comment type="caution">
    <text evidence="1">The sequence shown here is derived from an EMBL/GenBank/DDBJ whole genome shotgun (WGS) entry which is preliminary data.</text>
</comment>
<dbReference type="GeneID" id="81427034"/>
<evidence type="ECO:0000313" key="2">
    <source>
        <dbReference type="Proteomes" id="UP001149163"/>
    </source>
</evidence>